<dbReference type="Proteomes" id="UP000318578">
    <property type="component" value="Unassembled WGS sequence"/>
</dbReference>
<gene>
    <name evidence="1" type="ORF">FNH06_34585</name>
</gene>
<evidence type="ECO:0000313" key="1">
    <source>
        <dbReference type="EMBL" id="TVT16497.1"/>
    </source>
</evidence>
<evidence type="ECO:0000313" key="2">
    <source>
        <dbReference type="Proteomes" id="UP000318578"/>
    </source>
</evidence>
<reference evidence="1 2" key="1">
    <citation type="submission" date="2019-07" db="EMBL/GenBank/DDBJ databases">
        <title>New species of Amycolatopsis and Streptomyces.</title>
        <authorList>
            <person name="Duangmal K."/>
            <person name="Teo W.F.A."/>
            <person name="Lipun K."/>
        </authorList>
    </citation>
    <scope>NUCLEOTIDE SEQUENCE [LARGE SCALE GENOMIC DNA]</scope>
    <source>
        <strain evidence="1 2">JCM 30562</strain>
    </source>
</reference>
<keyword evidence="2" id="KW-1185">Reference proteome</keyword>
<accession>A0A557ZWV6</accession>
<protein>
    <submittedName>
        <fullName evidence="1">PE domain-containing protein</fullName>
    </submittedName>
</protein>
<organism evidence="1 2">
    <name type="scientific">Amycolatopsis acidiphila</name>
    <dbReference type="NCBI Taxonomy" id="715473"/>
    <lineage>
        <taxon>Bacteria</taxon>
        <taxon>Bacillati</taxon>
        <taxon>Actinomycetota</taxon>
        <taxon>Actinomycetes</taxon>
        <taxon>Pseudonocardiales</taxon>
        <taxon>Pseudonocardiaceae</taxon>
        <taxon>Amycolatopsis</taxon>
    </lineage>
</organism>
<dbReference type="AlphaFoldDB" id="A0A557ZWV6"/>
<proteinExistence type="predicted"/>
<name>A0A557ZWV6_9PSEU</name>
<sequence>MTGFEADVDRLSAHAKDFDGLVERAARISADLAQALEGAPWGDDVVGRSFAAAHAKPASETATRLTGLAADLGRAGGSFAEAARRYQAGDAGAADSIKEL</sequence>
<dbReference type="RefSeq" id="WP_144644436.1">
    <property type="nucleotide sequence ID" value="NZ_BNAX01000028.1"/>
</dbReference>
<comment type="caution">
    <text evidence="1">The sequence shown here is derived from an EMBL/GenBank/DDBJ whole genome shotgun (WGS) entry which is preliminary data.</text>
</comment>
<dbReference type="EMBL" id="VJZA01000101">
    <property type="protein sequence ID" value="TVT16497.1"/>
    <property type="molecule type" value="Genomic_DNA"/>
</dbReference>
<dbReference type="OrthoDB" id="4562539at2"/>